<dbReference type="HOGENOM" id="CLU_1972760_0_0_1"/>
<reference evidence="2 3" key="2">
    <citation type="journal article" date="2008" name="Bioinformatics">
        <title>Assembly reconciliation.</title>
        <authorList>
            <person name="Zimin A.V."/>
            <person name="Smith D.R."/>
            <person name="Sutton G."/>
            <person name="Yorke J.A."/>
        </authorList>
    </citation>
    <scope>NUCLEOTIDE SEQUENCE [LARGE SCALE GENOMIC DNA]</scope>
    <source>
        <strain evidence="2 3">TSC#14021-0224.01</strain>
    </source>
</reference>
<keyword evidence="3" id="KW-1185">Reference proteome</keyword>
<proteinExistence type="predicted"/>
<accession>B3P250</accession>
<dbReference type="EMBL" id="CH954181">
    <property type="protein sequence ID" value="EDV47728.1"/>
    <property type="molecule type" value="Genomic_DNA"/>
</dbReference>
<evidence type="ECO:0000256" key="1">
    <source>
        <dbReference type="SAM" id="MobiDB-lite"/>
    </source>
</evidence>
<evidence type="ECO:0000313" key="2">
    <source>
        <dbReference type="EMBL" id="EDV47728.1"/>
    </source>
</evidence>
<evidence type="ECO:0000313" key="3">
    <source>
        <dbReference type="Proteomes" id="UP000008711"/>
    </source>
</evidence>
<dbReference type="PhylomeDB" id="B3P250"/>
<dbReference type="Proteomes" id="UP000008711">
    <property type="component" value="Unassembled WGS sequence"/>
</dbReference>
<name>B3P250_DROER</name>
<gene>
    <name evidence="2" type="primary">Dere\GG12048</name>
    <name evidence="2" type="ORF">Dere_GG12048</name>
</gene>
<dbReference type="AlphaFoldDB" id="B3P250"/>
<sequence length="127" mass="15194">MCQYLPFKSRPLMYFASLNCSSMMPETPEFRVWEKEAPPPPKLPRQKSFPKARPPPRRPCPRRQVSLADQVWREFPREEWLPQVAEEARRQAARGRKDRWAKLFLQDGKRYRLIVRRGGEVKVMRAE</sequence>
<feature type="compositionally biased region" description="Basic residues" evidence="1">
    <location>
        <begin position="44"/>
        <end position="61"/>
    </location>
</feature>
<feature type="region of interest" description="Disordered" evidence="1">
    <location>
        <begin position="32"/>
        <end position="63"/>
    </location>
</feature>
<reference evidence="2 3" key="1">
    <citation type="journal article" date="2007" name="Nature">
        <title>Evolution of genes and genomes on the Drosophila phylogeny.</title>
        <authorList>
            <consortium name="Drosophila 12 Genomes Consortium"/>
            <person name="Clark A.G."/>
            <person name="Eisen M.B."/>
            <person name="Smith D.R."/>
            <person name="Bergman C.M."/>
            <person name="Oliver B."/>
            <person name="Markow T.A."/>
            <person name="Kaufman T.C."/>
            <person name="Kellis M."/>
            <person name="Gelbart W."/>
            <person name="Iyer V.N."/>
            <person name="Pollard D.A."/>
            <person name="Sackton T.B."/>
            <person name="Larracuente A.M."/>
            <person name="Singh N.D."/>
            <person name="Abad J.P."/>
            <person name="Abt D.N."/>
            <person name="Adryan B."/>
            <person name="Aguade M."/>
            <person name="Akashi H."/>
            <person name="Anderson W.W."/>
            <person name="Aquadro C.F."/>
            <person name="Ardell D.H."/>
            <person name="Arguello R."/>
            <person name="Artieri C.G."/>
            <person name="Barbash D.A."/>
            <person name="Barker D."/>
            <person name="Barsanti P."/>
            <person name="Batterham P."/>
            <person name="Batzoglou S."/>
            <person name="Begun D."/>
            <person name="Bhutkar A."/>
            <person name="Blanco E."/>
            <person name="Bosak S.A."/>
            <person name="Bradley R.K."/>
            <person name="Brand A.D."/>
            <person name="Brent M.R."/>
            <person name="Brooks A.N."/>
            <person name="Brown R.H."/>
            <person name="Butlin R.K."/>
            <person name="Caggese C."/>
            <person name="Calvi B.R."/>
            <person name="Bernardo de Carvalho A."/>
            <person name="Caspi A."/>
            <person name="Castrezana S."/>
            <person name="Celniker S.E."/>
            <person name="Chang J.L."/>
            <person name="Chapple C."/>
            <person name="Chatterji S."/>
            <person name="Chinwalla A."/>
            <person name="Civetta A."/>
            <person name="Clifton S.W."/>
            <person name="Comeron J.M."/>
            <person name="Costello J.C."/>
            <person name="Coyne J.A."/>
            <person name="Daub J."/>
            <person name="David R.G."/>
            <person name="Delcher A.L."/>
            <person name="Delehaunty K."/>
            <person name="Do C.B."/>
            <person name="Ebling H."/>
            <person name="Edwards K."/>
            <person name="Eickbush T."/>
            <person name="Evans J.D."/>
            <person name="Filipski A."/>
            <person name="Findeiss S."/>
            <person name="Freyhult E."/>
            <person name="Fulton L."/>
            <person name="Fulton R."/>
            <person name="Garcia A.C."/>
            <person name="Gardiner A."/>
            <person name="Garfield D.A."/>
            <person name="Garvin B.E."/>
            <person name="Gibson G."/>
            <person name="Gilbert D."/>
            <person name="Gnerre S."/>
            <person name="Godfrey J."/>
            <person name="Good R."/>
            <person name="Gotea V."/>
            <person name="Gravely B."/>
            <person name="Greenberg A.J."/>
            <person name="Griffiths-Jones S."/>
            <person name="Gross S."/>
            <person name="Guigo R."/>
            <person name="Gustafson E.A."/>
            <person name="Haerty W."/>
            <person name="Hahn M.W."/>
            <person name="Halligan D.L."/>
            <person name="Halpern A.L."/>
            <person name="Halter G.M."/>
            <person name="Han M.V."/>
            <person name="Heger A."/>
            <person name="Hillier L."/>
            <person name="Hinrichs A.S."/>
            <person name="Holmes I."/>
            <person name="Hoskins R.A."/>
            <person name="Hubisz M.J."/>
            <person name="Hultmark D."/>
            <person name="Huntley M.A."/>
            <person name="Jaffe D.B."/>
            <person name="Jagadeeshan S."/>
            <person name="Jeck W.R."/>
            <person name="Johnson J."/>
            <person name="Jones C.D."/>
            <person name="Jordan W.C."/>
            <person name="Karpen G.H."/>
            <person name="Kataoka E."/>
            <person name="Keightley P.D."/>
            <person name="Kheradpour P."/>
            <person name="Kirkness E.F."/>
            <person name="Koerich L.B."/>
            <person name="Kristiansen K."/>
            <person name="Kudrna D."/>
            <person name="Kulathinal R.J."/>
            <person name="Kumar S."/>
            <person name="Kwok R."/>
            <person name="Lander E."/>
            <person name="Langley C.H."/>
            <person name="Lapoint R."/>
            <person name="Lazzaro B.P."/>
            <person name="Lee S.J."/>
            <person name="Levesque L."/>
            <person name="Li R."/>
            <person name="Lin C.F."/>
            <person name="Lin M.F."/>
            <person name="Lindblad-Toh K."/>
            <person name="Llopart A."/>
            <person name="Long M."/>
            <person name="Low L."/>
            <person name="Lozovsky E."/>
            <person name="Lu J."/>
            <person name="Luo M."/>
            <person name="Machado C.A."/>
            <person name="Makalowski W."/>
            <person name="Marzo M."/>
            <person name="Matsuda M."/>
            <person name="Matzkin L."/>
            <person name="McAllister B."/>
            <person name="McBride C.S."/>
            <person name="McKernan B."/>
            <person name="McKernan K."/>
            <person name="Mendez-Lago M."/>
            <person name="Minx P."/>
            <person name="Mollenhauer M.U."/>
            <person name="Montooth K."/>
            <person name="Mount S.M."/>
            <person name="Mu X."/>
            <person name="Myers E."/>
            <person name="Negre B."/>
            <person name="Newfeld S."/>
            <person name="Nielsen R."/>
            <person name="Noor M.A."/>
            <person name="O'Grady P."/>
            <person name="Pachter L."/>
            <person name="Papaceit M."/>
            <person name="Parisi M.J."/>
            <person name="Parisi M."/>
            <person name="Parts L."/>
            <person name="Pedersen J.S."/>
            <person name="Pesole G."/>
            <person name="Phillippy A.M."/>
            <person name="Ponting C.P."/>
            <person name="Pop M."/>
            <person name="Porcelli D."/>
            <person name="Powell J.R."/>
            <person name="Prohaska S."/>
            <person name="Pruitt K."/>
            <person name="Puig M."/>
            <person name="Quesneville H."/>
            <person name="Ram K.R."/>
            <person name="Rand D."/>
            <person name="Rasmussen M.D."/>
            <person name="Reed L.K."/>
            <person name="Reenan R."/>
            <person name="Reily A."/>
            <person name="Remington K.A."/>
            <person name="Rieger T.T."/>
            <person name="Ritchie M.G."/>
            <person name="Robin C."/>
            <person name="Rogers Y.H."/>
            <person name="Rohde C."/>
            <person name="Rozas J."/>
            <person name="Rubenfield M.J."/>
            <person name="Ruiz A."/>
            <person name="Russo S."/>
            <person name="Salzberg S.L."/>
            <person name="Sanchez-Gracia A."/>
            <person name="Saranga D.J."/>
            <person name="Sato H."/>
            <person name="Schaeffer S.W."/>
            <person name="Schatz M.C."/>
            <person name="Schlenke T."/>
            <person name="Schwartz R."/>
            <person name="Segarra C."/>
            <person name="Singh R.S."/>
            <person name="Sirot L."/>
            <person name="Sirota M."/>
            <person name="Sisneros N.B."/>
            <person name="Smith C.D."/>
            <person name="Smith T.F."/>
            <person name="Spieth J."/>
            <person name="Stage D.E."/>
            <person name="Stark A."/>
            <person name="Stephan W."/>
            <person name="Strausberg R.L."/>
            <person name="Strempel S."/>
            <person name="Sturgill D."/>
            <person name="Sutton G."/>
            <person name="Sutton G.G."/>
            <person name="Tao W."/>
            <person name="Teichmann S."/>
            <person name="Tobari Y.N."/>
            <person name="Tomimura Y."/>
            <person name="Tsolas J.M."/>
            <person name="Valente V.L."/>
            <person name="Venter E."/>
            <person name="Venter J.C."/>
            <person name="Vicario S."/>
            <person name="Vieira F.G."/>
            <person name="Vilella A.J."/>
            <person name="Villasante A."/>
            <person name="Walenz B."/>
            <person name="Wang J."/>
            <person name="Wasserman M."/>
            <person name="Watts T."/>
            <person name="Wilson D."/>
            <person name="Wilson R.K."/>
            <person name="Wing R.A."/>
            <person name="Wolfner M.F."/>
            <person name="Wong A."/>
            <person name="Wong G.K."/>
            <person name="Wu C.I."/>
            <person name="Wu G."/>
            <person name="Yamamoto D."/>
            <person name="Yang H.P."/>
            <person name="Yang S.P."/>
            <person name="Yorke J.A."/>
            <person name="Yoshida K."/>
            <person name="Zdobnov E."/>
            <person name="Zhang P."/>
            <person name="Zhang Y."/>
            <person name="Zimin A.V."/>
            <person name="Baldwin J."/>
            <person name="Abdouelleil A."/>
            <person name="Abdulkadir J."/>
            <person name="Abebe A."/>
            <person name="Abera B."/>
            <person name="Abreu J."/>
            <person name="Acer S.C."/>
            <person name="Aftuck L."/>
            <person name="Alexander A."/>
            <person name="An P."/>
            <person name="Anderson E."/>
            <person name="Anderson S."/>
            <person name="Arachi H."/>
            <person name="Azer M."/>
            <person name="Bachantsang P."/>
            <person name="Barry A."/>
            <person name="Bayul T."/>
            <person name="Berlin A."/>
            <person name="Bessette D."/>
            <person name="Bloom T."/>
            <person name="Blye J."/>
            <person name="Boguslavskiy L."/>
            <person name="Bonnet C."/>
            <person name="Boukhgalter B."/>
            <person name="Bourzgui I."/>
            <person name="Brown A."/>
            <person name="Cahill P."/>
            <person name="Channer S."/>
            <person name="Cheshatsang Y."/>
            <person name="Chuda L."/>
            <person name="Citroen M."/>
            <person name="Collymore A."/>
            <person name="Cooke P."/>
            <person name="Costello M."/>
            <person name="D'Aco K."/>
            <person name="Daza R."/>
            <person name="De Haan G."/>
            <person name="DeGray S."/>
            <person name="DeMaso C."/>
            <person name="Dhargay N."/>
            <person name="Dooley K."/>
            <person name="Dooley E."/>
            <person name="Doricent M."/>
            <person name="Dorje P."/>
            <person name="Dorjee K."/>
            <person name="Dupes A."/>
            <person name="Elong R."/>
            <person name="Falk J."/>
            <person name="Farina A."/>
            <person name="Faro S."/>
            <person name="Ferguson D."/>
            <person name="Fisher S."/>
            <person name="Foley C.D."/>
            <person name="Franke A."/>
            <person name="Friedrich D."/>
            <person name="Gadbois L."/>
            <person name="Gearin G."/>
            <person name="Gearin C.R."/>
            <person name="Giannoukos G."/>
            <person name="Goode T."/>
            <person name="Graham J."/>
            <person name="Grandbois E."/>
            <person name="Grewal S."/>
            <person name="Gyaltsen K."/>
            <person name="Hafez N."/>
            <person name="Hagos B."/>
            <person name="Hall J."/>
            <person name="Henson C."/>
            <person name="Hollinger A."/>
            <person name="Honan T."/>
            <person name="Huard M.D."/>
            <person name="Hughes L."/>
            <person name="Hurhula B."/>
            <person name="Husby M.E."/>
            <person name="Kamat A."/>
            <person name="Kanga B."/>
            <person name="Kashin S."/>
            <person name="Khazanovich D."/>
            <person name="Kisner P."/>
            <person name="Lance K."/>
            <person name="Lara M."/>
            <person name="Lee W."/>
            <person name="Lennon N."/>
            <person name="Letendre F."/>
            <person name="LeVine R."/>
            <person name="Lipovsky A."/>
            <person name="Liu X."/>
            <person name="Liu J."/>
            <person name="Liu S."/>
            <person name="Lokyitsang T."/>
            <person name="Lokyitsang Y."/>
            <person name="Lubonja R."/>
            <person name="Lui A."/>
            <person name="MacDonald P."/>
            <person name="Magnisalis V."/>
            <person name="Maru K."/>
            <person name="Matthews C."/>
            <person name="McCusker W."/>
            <person name="McDonough S."/>
            <person name="Mehta T."/>
            <person name="Meldrim J."/>
            <person name="Meneus L."/>
            <person name="Mihai O."/>
            <person name="Mihalev A."/>
            <person name="Mihova T."/>
            <person name="Mittelman R."/>
            <person name="Mlenga V."/>
            <person name="Montmayeur A."/>
            <person name="Mulrain L."/>
            <person name="Navidi A."/>
            <person name="Naylor J."/>
            <person name="Negash T."/>
            <person name="Nguyen T."/>
            <person name="Nguyen N."/>
            <person name="Nicol R."/>
            <person name="Norbu C."/>
            <person name="Norbu N."/>
            <person name="Novod N."/>
            <person name="O'Neill B."/>
            <person name="Osman S."/>
            <person name="Markiewicz E."/>
            <person name="Oyono O.L."/>
            <person name="Patti C."/>
            <person name="Phunkhang P."/>
            <person name="Pierre F."/>
            <person name="Priest M."/>
            <person name="Raghuraman S."/>
            <person name="Rege F."/>
            <person name="Reyes R."/>
            <person name="Rise C."/>
            <person name="Rogov P."/>
            <person name="Ross K."/>
            <person name="Ryan E."/>
            <person name="Settipalli S."/>
            <person name="Shea T."/>
            <person name="Sherpa N."/>
            <person name="Shi L."/>
            <person name="Shih D."/>
            <person name="Sparrow T."/>
            <person name="Spaulding J."/>
            <person name="Stalker J."/>
            <person name="Stange-Thomann N."/>
            <person name="Stavropoulos S."/>
            <person name="Stone C."/>
            <person name="Strader C."/>
            <person name="Tesfaye S."/>
            <person name="Thomson T."/>
            <person name="Thoulutsang Y."/>
            <person name="Thoulutsang D."/>
            <person name="Topham K."/>
            <person name="Topping I."/>
            <person name="Tsamla T."/>
            <person name="Vassiliev H."/>
            <person name="Vo A."/>
            <person name="Wangchuk T."/>
            <person name="Wangdi T."/>
            <person name="Weiand M."/>
            <person name="Wilkinson J."/>
            <person name="Wilson A."/>
            <person name="Yadav S."/>
            <person name="Young G."/>
            <person name="Yu Q."/>
            <person name="Zembek L."/>
            <person name="Zhong D."/>
            <person name="Zimmer A."/>
            <person name="Zwirko Z."/>
            <person name="Jaffe D.B."/>
            <person name="Alvarez P."/>
            <person name="Brockman W."/>
            <person name="Butler J."/>
            <person name="Chin C."/>
            <person name="Gnerre S."/>
            <person name="Grabherr M."/>
            <person name="Kleber M."/>
            <person name="Mauceli E."/>
            <person name="MacCallum I."/>
        </authorList>
    </citation>
    <scope>NUCLEOTIDE SEQUENCE [LARGE SCALE GENOMIC DNA]</scope>
    <source>
        <strain evidence="2 3">TSC#14021-0224.01</strain>
    </source>
</reference>
<organism evidence="2 3">
    <name type="scientific">Drosophila erecta</name>
    <name type="common">Fruit fly</name>
    <dbReference type="NCBI Taxonomy" id="7220"/>
    <lineage>
        <taxon>Eukaryota</taxon>
        <taxon>Metazoa</taxon>
        <taxon>Ecdysozoa</taxon>
        <taxon>Arthropoda</taxon>
        <taxon>Hexapoda</taxon>
        <taxon>Insecta</taxon>
        <taxon>Pterygota</taxon>
        <taxon>Neoptera</taxon>
        <taxon>Endopterygota</taxon>
        <taxon>Diptera</taxon>
        <taxon>Brachycera</taxon>
        <taxon>Muscomorpha</taxon>
        <taxon>Ephydroidea</taxon>
        <taxon>Drosophilidae</taxon>
        <taxon>Drosophila</taxon>
        <taxon>Sophophora</taxon>
    </lineage>
</organism>
<protein>
    <submittedName>
        <fullName evidence="2">GG12048</fullName>
    </submittedName>
</protein>